<dbReference type="AlphaFoldDB" id="A0AAJ8DYZ2"/>
<reference evidence="1" key="1">
    <citation type="submission" date="2025-02" db="EMBL/GenBank/DDBJ databases">
        <authorList>
            <consortium name="NCBI Genome Project"/>
        </authorList>
    </citation>
    <scope>NUCLEOTIDE SEQUENCE</scope>
</reference>
<reference evidence="1" key="2">
    <citation type="submission" date="2025-08" db="UniProtKB">
        <authorList>
            <consortium name="RefSeq"/>
        </authorList>
    </citation>
    <scope>IDENTIFICATION</scope>
</reference>
<dbReference type="KEGG" id="ang:An07g02480"/>
<dbReference type="GeneID" id="84591302"/>
<sequence>MLAIRLETPPPDLMVESSGQYPAFFAIFTTNGDAISWDYSSKSLDNGAFDERKLELSLKYVGGLERKELWIRPWRRLRGRDHSRAPLSELGDDDKAAV</sequence>
<name>A0AAJ8DYZ2_ASPNG</name>
<gene>
    <name evidence="1" type="ORF">An07g02480</name>
</gene>
<dbReference type="VEuPathDB" id="FungiDB:An07g02480"/>
<evidence type="ECO:0000313" key="1">
    <source>
        <dbReference type="RefSeq" id="XP_059600877.1"/>
    </source>
</evidence>
<dbReference type="RefSeq" id="XP_059600877.1">
    <property type="nucleotide sequence ID" value="XM_059748287.1"/>
</dbReference>
<proteinExistence type="predicted"/>
<protein>
    <submittedName>
        <fullName evidence="1">Uncharacterized protein</fullName>
    </submittedName>
</protein>
<accession>A0AAJ8DYZ2</accession>
<organism evidence="1">
    <name type="scientific">Aspergillus niger</name>
    <dbReference type="NCBI Taxonomy" id="5061"/>
    <lineage>
        <taxon>Eukaryota</taxon>
        <taxon>Fungi</taxon>
        <taxon>Dikarya</taxon>
        <taxon>Ascomycota</taxon>
        <taxon>Pezizomycotina</taxon>
        <taxon>Eurotiomycetes</taxon>
        <taxon>Eurotiomycetidae</taxon>
        <taxon>Eurotiales</taxon>
        <taxon>Aspergillaceae</taxon>
        <taxon>Aspergillus</taxon>
        <taxon>Aspergillus subgen. Circumdati</taxon>
    </lineage>
</organism>